<evidence type="ECO:0000313" key="2">
    <source>
        <dbReference type="EMBL" id="WGW02972.1"/>
    </source>
</evidence>
<keyword evidence="3" id="KW-1185">Reference proteome</keyword>
<sequence length="269" mass="29838">MRSRLFACLISMTLAAPLAAAPVDDVMQAVRIDDMVDIMRDEGLLYGEELAFDMFGGPGNAQWNAMLSQIYDTEKMGQIVRDTFRASFGDAEAAPLLEFFESGQGERIVRLELDARKAMIDDDVEEAARASFQDLDGSDDRRLAQVETFVESNDLIEANVAGAMNASFQFYRGLVDGGAFAMTEQDILSDVWSQESDTRQDTREWLFAFLLLAYGPLEDGTLDDYIAMSVSPEGRALNQALFDGFNKMYDEISYALGLAVAQQMQGEDL</sequence>
<accession>A0ABY8QFJ8</accession>
<organism evidence="2 3">
    <name type="scientific">Tropicibacter oceani</name>
    <dbReference type="NCBI Taxonomy" id="3058420"/>
    <lineage>
        <taxon>Bacteria</taxon>
        <taxon>Pseudomonadati</taxon>
        <taxon>Pseudomonadota</taxon>
        <taxon>Alphaproteobacteria</taxon>
        <taxon>Rhodobacterales</taxon>
        <taxon>Roseobacteraceae</taxon>
        <taxon>Tropicibacter</taxon>
    </lineage>
</organism>
<dbReference type="Proteomes" id="UP001241605">
    <property type="component" value="Chromosome"/>
</dbReference>
<feature type="signal peptide" evidence="1">
    <location>
        <begin position="1"/>
        <end position="20"/>
    </location>
</feature>
<evidence type="ECO:0000313" key="3">
    <source>
        <dbReference type="Proteomes" id="UP001241605"/>
    </source>
</evidence>
<proteinExistence type="predicted"/>
<dbReference type="EMBL" id="CP124616">
    <property type="protein sequence ID" value="WGW02972.1"/>
    <property type="molecule type" value="Genomic_DNA"/>
</dbReference>
<protein>
    <submittedName>
        <fullName evidence="2">DUF2059 domain-containing protein</fullName>
    </submittedName>
</protein>
<feature type="chain" id="PRO_5045308107" evidence="1">
    <location>
        <begin position="21"/>
        <end position="269"/>
    </location>
</feature>
<gene>
    <name evidence="2" type="ORF">QF118_13650</name>
</gene>
<reference evidence="2 3" key="1">
    <citation type="submission" date="2023-05" db="EMBL/GenBank/DDBJ databases">
        <title>YMD87, complete Genome.</title>
        <authorList>
            <person name="Zhang J."/>
            <person name="Xu X."/>
        </authorList>
    </citation>
    <scope>NUCLEOTIDE SEQUENCE [LARGE SCALE GENOMIC DNA]</scope>
    <source>
        <strain evidence="2 3">YMD87</strain>
    </source>
</reference>
<keyword evidence="1" id="KW-0732">Signal</keyword>
<evidence type="ECO:0000256" key="1">
    <source>
        <dbReference type="SAM" id="SignalP"/>
    </source>
</evidence>
<name>A0ABY8QFJ8_9RHOB</name>
<dbReference type="RefSeq" id="WP_282299600.1">
    <property type="nucleotide sequence ID" value="NZ_CP124616.1"/>
</dbReference>